<reference evidence="2" key="1">
    <citation type="submission" date="2023-03" db="EMBL/GenBank/DDBJ databases">
        <title>Massive genome expansion in bonnet fungi (Mycena s.s.) driven by repeated elements and novel gene families across ecological guilds.</title>
        <authorList>
            <consortium name="Lawrence Berkeley National Laboratory"/>
            <person name="Harder C.B."/>
            <person name="Miyauchi S."/>
            <person name="Viragh M."/>
            <person name="Kuo A."/>
            <person name="Thoen E."/>
            <person name="Andreopoulos B."/>
            <person name="Lu D."/>
            <person name="Skrede I."/>
            <person name="Drula E."/>
            <person name="Henrissat B."/>
            <person name="Morin E."/>
            <person name="Kohler A."/>
            <person name="Barry K."/>
            <person name="LaButti K."/>
            <person name="Morin E."/>
            <person name="Salamov A."/>
            <person name="Lipzen A."/>
            <person name="Mereny Z."/>
            <person name="Hegedus B."/>
            <person name="Baldrian P."/>
            <person name="Stursova M."/>
            <person name="Weitz H."/>
            <person name="Taylor A."/>
            <person name="Grigoriev I.V."/>
            <person name="Nagy L.G."/>
            <person name="Martin F."/>
            <person name="Kauserud H."/>
        </authorList>
    </citation>
    <scope>NUCLEOTIDE SEQUENCE</scope>
    <source>
        <strain evidence="2">CBHHK173m</strain>
    </source>
</reference>
<gene>
    <name evidence="2" type="ORF">B0H15DRAFT_835725</name>
</gene>
<feature type="region of interest" description="Disordered" evidence="1">
    <location>
        <begin position="1"/>
        <end position="22"/>
    </location>
</feature>
<comment type="caution">
    <text evidence="2">The sequence shown here is derived from an EMBL/GenBank/DDBJ whole genome shotgun (WGS) entry which is preliminary data.</text>
</comment>
<dbReference type="Gene3D" id="1.20.1280.50">
    <property type="match status" value="1"/>
</dbReference>
<dbReference type="Proteomes" id="UP001222325">
    <property type="component" value="Unassembled WGS sequence"/>
</dbReference>
<keyword evidence="3" id="KW-1185">Reference proteome</keyword>
<evidence type="ECO:0000256" key="1">
    <source>
        <dbReference type="SAM" id="MobiDB-lite"/>
    </source>
</evidence>
<evidence type="ECO:0000313" key="3">
    <source>
        <dbReference type="Proteomes" id="UP001222325"/>
    </source>
</evidence>
<accession>A0AAD6UA58</accession>
<evidence type="ECO:0000313" key="2">
    <source>
        <dbReference type="EMBL" id="KAJ7091368.1"/>
    </source>
</evidence>
<organism evidence="2 3">
    <name type="scientific">Mycena belliarum</name>
    <dbReference type="NCBI Taxonomy" id="1033014"/>
    <lineage>
        <taxon>Eukaryota</taxon>
        <taxon>Fungi</taxon>
        <taxon>Dikarya</taxon>
        <taxon>Basidiomycota</taxon>
        <taxon>Agaricomycotina</taxon>
        <taxon>Agaricomycetes</taxon>
        <taxon>Agaricomycetidae</taxon>
        <taxon>Agaricales</taxon>
        <taxon>Marasmiineae</taxon>
        <taxon>Mycenaceae</taxon>
        <taxon>Mycena</taxon>
    </lineage>
</organism>
<dbReference type="EMBL" id="JARJCN010000020">
    <property type="protein sequence ID" value="KAJ7091368.1"/>
    <property type="molecule type" value="Genomic_DNA"/>
</dbReference>
<dbReference type="InterPro" id="IPR036047">
    <property type="entry name" value="F-box-like_dom_sf"/>
</dbReference>
<protein>
    <recommendedName>
        <fullName evidence="4">F-box domain-containing protein</fullName>
    </recommendedName>
</protein>
<dbReference type="InterPro" id="IPR032675">
    <property type="entry name" value="LRR_dom_sf"/>
</dbReference>
<sequence>MSRASAGLNSSQLRSPSPDLDCHMTIPRRHEIRPRPEITAFSSPQVVASAQRQIDQEIHKYREAVRTLQSRRNALSPIGRLPPEMLSRIFIFCSQSSELSWIKEVSHISRHWRAVALACPNLWSSPVFSHPKWADEFLRRSKMAPLTVKADLTYMTPRMVNTVHSSLVQISRIGELDVRTGSRSVPEILNLSDAAPYLHSLCLASPGYSQEEHFTLPETFLNGGEAPRLRRLELTRFFPPSWDSPLMNNHLVHLKINNPGPEARPTMSEFVAALERLPLLETLELDNALPKIADGVLSVPAPIVRTALPHLKRISIMNASALECADALNHLACPPTASMKIACLGSASTVAAFSAVIPALSNAQADGNSKNIRSLFVNLGYGGMTIQAWTCFVQTGEPPRSRAFLDIDLKWLGFVRDESEELMTFACKSLPLRGLRCLSVSTDMHEIATKTWIRTFADLPTIATIRLHGQSIQFIAALREDVFLDGVKQVPQAPPAKLGRRASLRRARTENMSGGLFFPALRHLILEDTTFAETVLDTLESTLMERCERKQELWTLTLYDCIRLAHDDIARLEGVVPEVKWDGLEQGYSDDESEVDLSDYDYDNFYSTAGFFFDGEDVDSDYDYPYF</sequence>
<evidence type="ECO:0008006" key="4">
    <source>
        <dbReference type="Google" id="ProtNLM"/>
    </source>
</evidence>
<proteinExistence type="predicted"/>
<dbReference type="SUPFAM" id="SSF81383">
    <property type="entry name" value="F-box domain"/>
    <property type="match status" value="1"/>
</dbReference>
<name>A0AAD6UA58_9AGAR</name>
<dbReference type="AlphaFoldDB" id="A0AAD6UA58"/>
<dbReference type="Gene3D" id="3.80.10.10">
    <property type="entry name" value="Ribonuclease Inhibitor"/>
    <property type="match status" value="1"/>
</dbReference>